<keyword evidence="5 6" id="KW-0472">Membrane</keyword>
<comment type="caution">
    <text evidence="7">The sequence shown here is derived from an EMBL/GenBank/DDBJ whole genome shotgun (WGS) entry which is preliminary data.</text>
</comment>
<dbReference type="Pfam" id="PF03661">
    <property type="entry name" value="TMEM33_Pom33"/>
    <property type="match status" value="1"/>
</dbReference>
<name>A0AAN7ZSP7_9SACH</name>
<proteinExistence type="inferred from homology"/>
<evidence type="ECO:0000256" key="1">
    <source>
        <dbReference type="ARBA" id="ARBA00004141"/>
    </source>
</evidence>
<comment type="subcellular location">
    <subcellularLocation>
        <location evidence="1">Membrane</location>
        <topology evidence="1">Multi-pass membrane protein</topology>
    </subcellularLocation>
</comment>
<dbReference type="AlphaFoldDB" id="A0AAN7ZSP7"/>
<sequence>MAQSTSNNRNHSGRTNRFLEIVKTLEFFWFSGHFLVTLLSPACFLTGNTFLYRLIYVAVLESFGIILYQHYYLKNNSSFNLDSIKKSLLNDENFYYFILAQIWLFMPANKLSILPYFIFSLFHGLRYLQTVFLPQVFQLDQSNPWIVKIQSFVKNYNERCLYWVASVELVILIQVIFKALLWYERSWICLIIYSIFLKIRYENSKYLTSVFSQWRVRMDGIISHPSIPPTVKKFYNTLKLNLIQLSKYQITPRNSQHAQSTASSNSKKAI</sequence>
<dbReference type="Proteomes" id="UP001306508">
    <property type="component" value="Unassembled WGS sequence"/>
</dbReference>
<protein>
    <recommendedName>
        <fullName evidence="9">Pore membrane protein of 33 kDa</fullName>
    </recommendedName>
</protein>
<feature type="transmembrane region" description="Helical" evidence="6">
    <location>
        <begin position="160"/>
        <end position="177"/>
    </location>
</feature>
<dbReference type="InterPro" id="IPR051645">
    <property type="entry name" value="PER33/POM33_regulator"/>
</dbReference>
<evidence type="ECO:0000313" key="8">
    <source>
        <dbReference type="Proteomes" id="UP001306508"/>
    </source>
</evidence>
<feature type="transmembrane region" description="Helical" evidence="6">
    <location>
        <begin position="93"/>
        <end position="119"/>
    </location>
</feature>
<evidence type="ECO:0000256" key="4">
    <source>
        <dbReference type="ARBA" id="ARBA00022989"/>
    </source>
</evidence>
<evidence type="ECO:0000256" key="6">
    <source>
        <dbReference type="SAM" id="Phobius"/>
    </source>
</evidence>
<dbReference type="GO" id="GO:0071786">
    <property type="term" value="P:endoplasmic reticulum tubular network organization"/>
    <property type="evidence" value="ECO:0007669"/>
    <property type="project" value="TreeGrafter"/>
</dbReference>
<dbReference type="GO" id="GO:0061024">
    <property type="term" value="P:membrane organization"/>
    <property type="evidence" value="ECO:0007669"/>
    <property type="project" value="TreeGrafter"/>
</dbReference>
<evidence type="ECO:0000256" key="2">
    <source>
        <dbReference type="ARBA" id="ARBA00007322"/>
    </source>
</evidence>
<organism evidence="7 8">
    <name type="scientific">Arxiozyma heterogenica</name>
    <dbReference type="NCBI Taxonomy" id="278026"/>
    <lineage>
        <taxon>Eukaryota</taxon>
        <taxon>Fungi</taxon>
        <taxon>Dikarya</taxon>
        <taxon>Ascomycota</taxon>
        <taxon>Saccharomycotina</taxon>
        <taxon>Saccharomycetes</taxon>
        <taxon>Saccharomycetales</taxon>
        <taxon>Saccharomycetaceae</taxon>
        <taxon>Arxiozyma</taxon>
    </lineage>
</organism>
<keyword evidence="3 6" id="KW-0812">Transmembrane</keyword>
<dbReference type="PANTHER" id="PTHR12703:SF6">
    <property type="entry name" value="PORE MEMBRANE PROTEIN OF 33 KDA"/>
    <property type="match status" value="1"/>
</dbReference>
<keyword evidence="8" id="KW-1185">Reference proteome</keyword>
<dbReference type="InterPro" id="IPR005344">
    <property type="entry name" value="TMEM33/Pom33"/>
</dbReference>
<accession>A0AAN7ZSP7</accession>
<gene>
    <name evidence="7" type="ORF">RI543_002269</name>
</gene>
<evidence type="ECO:0000256" key="5">
    <source>
        <dbReference type="ARBA" id="ARBA00023136"/>
    </source>
</evidence>
<evidence type="ECO:0000256" key="3">
    <source>
        <dbReference type="ARBA" id="ARBA00022692"/>
    </source>
</evidence>
<evidence type="ECO:0008006" key="9">
    <source>
        <dbReference type="Google" id="ProtNLM"/>
    </source>
</evidence>
<comment type="similarity">
    <text evidence="2">Belongs to the PER33/POM33 family.</text>
</comment>
<reference evidence="8" key="1">
    <citation type="submission" date="2023-07" db="EMBL/GenBank/DDBJ databases">
        <title>A draft genome of Kazachstania heterogenica Y-27499.</title>
        <authorList>
            <person name="Donic C."/>
            <person name="Kralova J.S."/>
            <person name="Fidel L."/>
            <person name="Ben-Dor S."/>
            <person name="Jung S."/>
        </authorList>
    </citation>
    <scope>NUCLEOTIDE SEQUENCE [LARGE SCALE GENOMIC DNA]</scope>
    <source>
        <strain evidence="8">Y27499</strain>
    </source>
</reference>
<evidence type="ECO:0000313" key="7">
    <source>
        <dbReference type="EMBL" id="KAK5780509.1"/>
    </source>
</evidence>
<dbReference type="PANTHER" id="PTHR12703">
    <property type="entry name" value="TRANSMEMBRANE PROTEIN 33"/>
    <property type="match status" value="1"/>
</dbReference>
<dbReference type="EMBL" id="JAWIZZ010000041">
    <property type="protein sequence ID" value="KAK5780509.1"/>
    <property type="molecule type" value="Genomic_DNA"/>
</dbReference>
<dbReference type="GO" id="GO:0016020">
    <property type="term" value="C:membrane"/>
    <property type="evidence" value="ECO:0007669"/>
    <property type="project" value="UniProtKB-SubCell"/>
</dbReference>
<feature type="transmembrane region" description="Helical" evidence="6">
    <location>
        <begin position="54"/>
        <end position="73"/>
    </location>
</feature>
<keyword evidence="4 6" id="KW-1133">Transmembrane helix</keyword>
<dbReference type="GO" id="GO:0005783">
    <property type="term" value="C:endoplasmic reticulum"/>
    <property type="evidence" value="ECO:0007669"/>
    <property type="project" value="TreeGrafter"/>
</dbReference>